<evidence type="ECO:0000313" key="2">
    <source>
        <dbReference type="Proteomes" id="UP000694044"/>
    </source>
</evidence>
<evidence type="ECO:0000313" key="1">
    <source>
        <dbReference type="EMBL" id="KAG7381233.1"/>
    </source>
</evidence>
<accession>A0A8T1VMF6</accession>
<reference evidence="1" key="1">
    <citation type="submission" date="2021-02" db="EMBL/GenBank/DDBJ databases">
        <authorList>
            <person name="Palmer J.M."/>
        </authorList>
    </citation>
    <scope>NUCLEOTIDE SEQUENCE</scope>
    <source>
        <strain evidence="1">SCRP734</strain>
    </source>
</reference>
<comment type="caution">
    <text evidence="1">The sequence shown here is derived from an EMBL/GenBank/DDBJ whole genome shotgun (WGS) entry which is preliminary data.</text>
</comment>
<gene>
    <name evidence="1" type="ORF">PHYPSEUDO_006277</name>
</gene>
<dbReference type="InterPro" id="IPR052050">
    <property type="entry name" value="SecEffector_AnkRepeat"/>
</dbReference>
<name>A0A8T1VMF6_9STRA</name>
<organism evidence="1 2">
    <name type="scientific">Phytophthora pseudosyringae</name>
    <dbReference type="NCBI Taxonomy" id="221518"/>
    <lineage>
        <taxon>Eukaryota</taxon>
        <taxon>Sar</taxon>
        <taxon>Stramenopiles</taxon>
        <taxon>Oomycota</taxon>
        <taxon>Peronosporomycetes</taxon>
        <taxon>Peronosporales</taxon>
        <taxon>Peronosporaceae</taxon>
        <taxon>Phytophthora</taxon>
    </lineage>
</organism>
<dbReference type="PANTHER" id="PTHR46586">
    <property type="entry name" value="ANKYRIN REPEAT-CONTAINING PROTEIN"/>
    <property type="match status" value="1"/>
</dbReference>
<protein>
    <submittedName>
        <fullName evidence="1">Uncharacterized protein</fullName>
    </submittedName>
</protein>
<dbReference type="EMBL" id="JAGDFM010000255">
    <property type="protein sequence ID" value="KAG7381233.1"/>
    <property type="molecule type" value="Genomic_DNA"/>
</dbReference>
<dbReference type="OrthoDB" id="129135at2759"/>
<dbReference type="Proteomes" id="UP000694044">
    <property type="component" value="Unassembled WGS sequence"/>
</dbReference>
<keyword evidence="2" id="KW-1185">Reference proteome</keyword>
<proteinExistence type="predicted"/>
<dbReference type="PANTHER" id="PTHR46586:SF3">
    <property type="entry name" value="ANKYRIN REPEAT-CONTAINING PROTEIN"/>
    <property type="match status" value="1"/>
</dbReference>
<dbReference type="AlphaFoldDB" id="A0A8T1VMF6"/>
<sequence>MGILDAAQAAYEGYPDLVKLMYEATGQHPRENNITMVSAVTSGDIELVQWLLQRLEMEPSKGMAEAAAKGHLGMIRWMYEQGYGLEEDGGVLLRAAEEGYMDIVRWIIDRDWANEELDTDDEYDNYNDDWLGAEYVIRESFILPASEEKRALRSMLQRSMDIWRSRSIYELVC</sequence>